<organism evidence="8 9">
    <name type="scientific">Tetraodon nigroviridis</name>
    <name type="common">Spotted green pufferfish</name>
    <name type="synonym">Chelonodon nigroviridis</name>
    <dbReference type="NCBI Taxonomy" id="99883"/>
    <lineage>
        <taxon>Eukaryota</taxon>
        <taxon>Metazoa</taxon>
        <taxon>Chordata</taxon>
        <taxon>Craniata</taxon>
        <taxon>Vertebrata</taxon>
        <taxon>Euteleostomi</taxon>
        <taxon>Actinopterygii</taxon>
        <taxon>Neopterygii</taxon>
        <taxon>Teleostei</taxon>
        <taxon>Neoteleostei</taxon>
        <taxon>Acanthomorphata</taxon>
        <taxon>Eupercaria</taxon>
        <taxon>Tetraodontiformes</taxon>
        <taxon>Tetradontoidea</taxon>
        <taxon>Tetraodontidae</taxon>
        <taxon>Tetraodon</taxon>
    </lineage>
</organism>
<dbReference type="Proteomes" id="UP000007303">
    <property type="component" value="Unassembled WGS sequence"/>
</dbReference>
<feature type="domain" description="Tectonic-1-3" evidence="6">
    <location>
        <begin position="169"/>
        <end position="319"/>
    </location>
</feature>
<dbReference type="PANTHER" id="PTHR14611:SF1">
    <property type="entry name" value="TECTONIC-1"/>
    <property type="match status" value="1"/>
</dbReference>
<keyword evidence="9" id="KW-1185">Reference proteome</keyword>
<dbReference type="GO" id="GO:1904491">
    <property type="term" value="P:protein localization to ciliary transition zone"/>
    <property type="evidence" value="ECO:0007669"/>
    <property type="project" value="TreeGrafter"/>
</dbReference>
<evidence type="ECO:0000256" key="3">
    <source>
        <dbReference type="ARBA" id="ARBA00022729"/>
    </source>
</evidence>
<name>H3CE41_TETNG</name>
<sequence>TGQPALVSGPLPLSGRLPTPTADVAGICPCDERRDVCDSNCCCDTLCGDEVAVFTGCLVDSVGSNQQFCSREVASYSLGSTIDGYSILQSSVRRESNSDVFCVQSHNGIDGLSHPSPALPTDSNFDSLFQQFTTFTFSSETERKGVSNYCPFSSASQYMFGIYIRERRERAAAFPAPGASVHCVDSNPAAFLMDRSSRCSRHVVLDRDCSTLPALNIDYFSNIQVLAVSNSVKSFPHRIASVVLQSVEGTRTELQAAAGKDLHPVLLNSSLCANAVLEVAYRVKYSPAGEILNVTVSLVIGFIQESELPLQQEFQMAFSQQDEITVYHSGNPGYVTGLPLASGTRTVVLTGIVRSINPRNTLSVLYSTGDQDCLRGRHQRSPILFGVDFVSGCTLRITEGANCSLVMETMLNVLRGSNPQYVASFGNSPLEYPLDWLPVRSDFNPGETQSCSVPVSYHLEIKWTKYGSLVNPQAQLVSVKEVIQTNKSSLALSSGGSDMLPVRSSVAFVAISAAAAPGYRAMPTINAKLPADFFFPFV</sequence>
<evidence type="ECO:0000256" key="4">
    <source>
        <dbReference type="ARBA" id="ARBA00022794"/>
    </source>
</evidence>
<evidence type="ECO:0000313" key="9">
    <source>
        <dbReference type="Proteomes" id="UP000007303"/>
    </source>
</evidence>
<keyword evidence="4" id="KW-0970">Cilium biogenesis/degradation</keyword>
<dbReference type="Pfam" id="PF25752">
    <property type="entry name" value="DUF1619_N"/>
    <property type="match status" value="1"/>
</dbReference>
<accession>H3CE41</accession>
<feature type="domain" description="Tectonic-1-3" evidence="6">
    <location>
        <begin position="330"/>
        <end position="511"/>
    </location>
</feature>
<comment type="subunit">
    <text evidence="2">Part of the tectonic-like complex (also named B9 complex).</text>
</comment>
<dbReference type="InterPro" id="IPR040354">
    <property type="entry name" value="TCTN1-3"/>
</dbReference>
<evidence type="ECO:0000256" key="1">
    <source>
        <dbReference type="ARBA" id="ARBA00007633"/>
    </source>
</evidence>
<feature type="domain" description="Tectonic-1-3 N-terminal" evidence="7">
    <location>
        <begin position="22"/>
        <end position="120"/>
    </location>
</feature>
<keyword evidence="5" id="KW-0325">Glycoprotein</keyword>
<dbReference type="GO" id="GO:0036038">
    <property type="term" value="C:MKS complex"/>
    <property type="evidence" value="ECO:0007669"/>
    <property type="project" value="TreeGrafter"/>
</dbReference>
<dbReference type="InterPro" id="IPR011677">
    <property type="entry name" value="TCTN1-3_dom"/>
</dbReference>
<dbReference type="Pfam" id="PF07773">
    <property type="entry name" value="TCTN_DUF1619"/>
    <property type="match status" value="2"/>
</dbReference>
<proteinExistence type="inferred from homology"/>
<evidence type="ECO:0000259" key="7">
    <source>
        <dbReference type="Pfam" id="PF25752"/>
    </source>
</evidence>
<reference evidence="9" key="1">
    <citation type="journal article" date="2004" name="Nature">
        <title>Genome duplication in the teleost fish Tetraodon nigroviridis reveals the early vertebrate proto-karyotype.</title>
        <authorList>
            <person name="Jaillon O."/>
            <person name="Aury J.-M."/>
            <person name="Brunet F."/>
            <person name="Petit J.-L."/>
            <person name="Stange-Thomann N."/>
            <person name="Mauceli E."/>
            <person name="Bouneau L."/>
            <person name="Fischer C."/>
            <person name="Ozouf-Costaz C."/>
            <person name="Bernot A."/>
            <person name="Nicaud S."/>
            <person name="Jaffe D."/>
            <person name="Fisher S."/>
            <person name="Lutfalla G."/>
            <person name="Dossat C."/>
            <person name="Segurens B."/>
            <person name="Dasilva C."/>
            <person name="Salanoubat M."/>
            <person name="Levy M."/>
            <person name="Boudet N."/>
            <person name="Castellano S."/>
            <person name="Anthouard V."/>
            <person name="Jubin C."/>
            <person name="Castelli V."/>
            <person name="Katinka M."/>
            <person name="Vacherie B."/>
            <person name="Biemont C."/>
            <person name="Skalli Z."/>
            <person name="Cattolico L."/>
            <person name="Poulain J."/>
            <person name="De Berardinis V."/>
            <person name="Cruaud C."/>
            <person name="Duprat S."/>
            <person name="Brottier P."/>
            <person name="Coutanceau J.-P."/>
            <person name="Gouzy J."/>
            <person name="Parra G."/>
            <person name="Lardier G."/>
            <person name="Chapple C."/>
            <person name="McKernan K.J."/>
            <person name="McEwan P."/>
            <person name="Bosak S."/>
            <person name="Kellis M."/>
            <person name="Volff J.-N."/>
            <person name="Guigo R."/>
            <person name="Zody M.C."/>
            <person name="Mesirov J."/>
            <person name="Lindblad-Toh K."/>
            <person name="Birren B."/>
            <person name="Nusbaum C."/>
            <person name="Kahn D."/>
            <person name="Robinson-Rechavi M."/>
            <person name="Laudet V."/>
            <person name="Schachter V."/>
            <person name="Quetier F."/>
            <person name="Saurin W."/>
            <person name="Scarpelli C."/>
            <person name="Wincker P."/>
            <person name="Lander E.S."/>
            <person name="Weissenbach J."/>
            <person name="Roest Crollius H."/>
        </authorList>
    </citation>
    <scope>NUCLEOTIDE SEQUENCE [LARGE SCALE GENOMIC DNA]</scope>
</reference>
<keyword evidence="3" id="KW-0732">Signal</keyword>
<evidence type="ECO:0000259" key="6">
    <source>
        <dbReference type="Pfam" id="PF07773"/>
    </source>
</evidence>
<protein>
    <submittedName>
        <fullName evidence="8">Tectonic family member 1</fullName>
    </submittedName>
</protein>
<dbReference type="HOGENOM" id="CLU_016974_0_1_1"/>
<dbReference type="GeneTree" id="ENSGT00570000079101"/>
<dbReference type="GO" id="GO:0060271">
    <property type="term" value="P:cilium assembly"/>
    <property type="evidence" value="ECO:0007669"/>
    <property type="project" value="TreeGrafter"/>
</dbReference>
<evidence type="ECO:0000256" key="2">
    <source>
        <dbReference type="ARBA" id="ARBA00011495"/>
    </source>
</evidence>
<dbReference type="AlphaFoldDB" id="H3CE41"/>
<reference evidence="8" key="2">
    <citation type="submission" date="2025-08" db="UniProtKB">
        <authorList>
            <consortium name="Ensembl"/>
        </authorList>
    </citation>
    <scope>IDENTIFICATION</scope>
</reference>
<evidence type="ECO:0000313" key="8">
    <source>
        <dbReference type="Ensembl" id="ENSTNIP00000006515.1"/>
    </source>
</evidence>
<dbReference type="PANTHER" id="PTHR14611">
    <property type="entry name" value="TECTONIC FAMILY MEMBER"/>
    <property type="match status" value="1"/>
</dbReference>
<comment type="similarity">
    <text evidence="1">Belongs to the tectonic family.</text>
</comment>
<dbReference type="InterPro" id="IPR057724">
    <property type="entry name" value="TCTN1-3_N"/>
</dbReference>
<dbReference type="Ensembl" id="ENSTNIT00000006665.1">
    <property type="protein sequence ID" value="ENSTNIP00000006515.1"/>
    <property type="gene ID" value="ENSTNIG00000003908.1"/>
</dbReference>
<evidence type="ECO:0000256" key="5">
    <source>
        <dbReference type="ARBA" id="ARBA00023180"/>
    </source>
</evidence>
<reference evidence="8" key="3">
    <citation type="submission" date="2025-09" db="UniProtKB">
        <authorList>
            <consortium name="Ensembl"/>
        </authorList>
    </citation>
    <scope>IDENTIFICATION</scope>
</reference>